<proteinExistence type="predicted"/>
<accession>A0A2J7Q642</accession>
<dbReference type="GO" id="GO:0008270">
    <property type="term" value="F:zinc ion binding"/>
    <property type="evidence" value="ECO:0007669"/>
    <property type="project" value="UniProtKB-KW"/>
</dbReference>
<dbReference type="STRING" id="105785.A0A2J7Q642"/>
<evidence type="ECO:0000256" key="11">
    <source>
        <dbReference type="PROSITE-ProRule" id="PRU00175"/>
    </source>
</evidence>
<dbReference type="InterPro" id="IPR004575">
    <property type="entry name" value="MAT1/Tfb3"/>
</dbReference>
<dbReference type="InterPro" id="IPR015877">
    <property type="entry name" value="MAT1_centre"/>
</dbReference>
<evidence type="ECO:0000313" key="14">
    <source>
        <dbReference type="Proteomes" id="UP000235965"/>
    </source>
</evidence>
<comment type="subcellular location">
    <subcellularLocation>
        <location evidence="1 10">Nucleus</location>
    </subcellularLocation>
</comment>
<dbReference type="InterPro" id="IPR001841">
    <property type="entry name" value="Znf_RING"/>
</dbReference>
<sequence length="318" mass="36977">MDEQACPRCKTTKYRNPSLKLMVNICGHALCESCVDLLFLKGSGSCPECNVPLRRSNFRVQLFEDSMVEKEVDIRKRVLRDFNKKEEDFSTLREYNDYLEEVETIVYNLTNNVDVIATNKTIEQYKKENKDLILKNKSKIGREEMELEELLEEEKQQDEIRKRELVRFEQEEKKKKVRVKEALIDELMFSNADAKNILETFANSVQTTKEEVKVVPAIRATQFSTGIKFGRQRQQNFLPVPKIEEGPLYVYEAPRQPTDGPLPPTWEDLEVKGYINHMESEKDEHRAGGYRSNISCLRALQEALAGLYHVSDRTELVS</sequence>
<evidence type="ECO:0000256" key="10">
    <source>
        <dbReference type="PIRNR" id="PIRNR003338"/>
    </source>
</evidence>
<keyword evidence="3 11" id="KW-0863">Zinc-finger</keyword>
<protein>
    <recommendedName>
        <fullName evidence="6 10">CDK-activating kinase assembly factor MAT1</fullName>
    </recommendedName>
    <alternativeName>
        <fullName evidence="9 10">CDK7/cyclin-H assembly factor</fullName>
    </alternativeName>
    <alternativeName>
        <fullName evidence="7 10">Menage a trois</fullName>
    </alternativeName>
    <alternativeName>
        <fullName evidence="8 10">RING finger protein MAT1</fullName>
    </alternativeName>
</protein>
<dbReference type="Pfam" id="PF06391">
    <property type="entry name" value="MAT1"/>
    <property type="match status" value="1"/>
</dbReference>
<dbReference type="CDD" id="cd16517">
    <property type="entry name" value="RING-HC_MAT1"/>
    <property type="match status" value="1"/>
</dbReference>
<dbReference type="PROSITE" id="PS50089">
    <property type="entry name" value="ZF_RING_2"/>
    <property type="match status" value="1"/>
</dbReference>
<comment type="caution">
    <text evidence="13">The sequence shown here is derived from an EMBL/GenBank/DDBJ whole genome shotgun (WGS) entry which is preliminary data.</text>
</comment>
<dbReference type="NCBIfam" id="TIGR00570">
    <property type="entry name" value="cdk7"/>
    <property type="match status" value="1"/>
</dbReference>
<dbReference type="OrthoDB" id="5963at2759"/>
<evidence type="ECO:0000256" key="4">
    <source>
        <dbReference type="ARBA" id="ARBA00022833"/>
    </source>
</evidence>
<evidence type="ECO:0000256" key="1">
    <source>
        <dbReference type="ARBA" id="ARBA00004123"/>
    </source>
</evidence>
<evidence type="ECO:0000259" key="12">
    <source>
        <dbReference type="PROSITE" id="PS50089"/>
    </source>
</evidence>
<dbReference type="GO" id="GO:0061575">
    <property type="term" value="F:cyclin-dependent protein serine/threonine kinase activator activity"/>
    <property type="evidence" value="ECO:0007669"/>
    <property type="project" value="UniProtKB-UniRule"/>
</dbReference>
<organism evidence="13 14">
    <name type="scientific">Cryptotermes secundus</name>
    <dbReference type="NCBI Taxonomy" id="105785"/>
    <lineage>
        <taxon>Eukaryota</taxon>
        <taxon>Metazoa</taxon>
        <taxon>Ecdysozoa</taxon>
        <taxon>Arthropoda</taxon>
        <taxon>Hexapoda</taxon>
        <taxon>Insecta</taxon>
        <taxon>Pterygota</taxon>
        <taxon>Neoptera</taxon>
        <taxon>Polyneoptera</taxon>
        <taxon>Dictyoptera</taxon>
        <taxon>Blattodea</taxon>
        <taxon>Blattoidea</taxon>
        <taxon>Termitoidae</taxon>
        <taxon>Kalotermitidae</taxon>
        <taxon>Cryptotermitinae</taxon>
        <taxon>Cryptotermes</taxon>
    </lineage>
</organism>
<keyword evidence="10" id="KW-0804">Transcription</keyword>
<gene>
    <name evidence="13" type="ORF">B7P43_G08108</name>
</gene>
<dbReference type="AlphaFoldDB" id="A0A2J7Q642"/>
<keyword evidence="13" id="KW-0808">Transferase</keyword>
<dbReference type="InterPro" id="IPR017907">
    <property type="entry name" value="Znf_RING_CS"/>
</dbReference>
<evidence type="ECO:0000313" key="13">
    <source>
        <dbReference type="EMBL" id="PNF24060.1"/>
    </source>
</evidence>
<evidence type="ECO:0000256" key="9">
    <source>
        <dbReference type="ARBA" id="ARBA00083888"/>
    </source>
</evidence>
<evidence type="ECO:0000256" key="2">
    <source>
        <dbReference type="ARBA" id="ARBA00022723"/>
    </source>
</evidence>
<dbReference type="Gene3D" id="3.30.40.10">
    <property type="entry name" value="Zinc/RING finger domain, C3HC4 (zinc finger)"/>
    <property type="match status" value="1"/>
</dbReference>
<evidence type="ECO:0000256" key="6">
    <source>
        <dbReference type="ARBA" id="ARBA00074719"/>
    </source>
</evidence>
<keyword evidence="10" id="KW-0131">Cell cycle</keyword>
<dbReference type="PROSITE" id="PS00518">
    <property type="entry name" value="ZF_RING_1"/>
    <property type="match status" value="1"/>
</dbReference>
<dbReference type="InterPro" id="IPR057657">
    <property type="entry name" value="MAT1_CAK-anch"/>
</dbReference>
<dbReference type="GO" id="GO:0005675">
    <property type="term" value="C:transcription factor TFIIH holo complex"/>
    <property type="evidence" value="ECO:0007669"/>
    <property type="project" value="UniProtKB-UniRule"/>
</dbReference>
<dbReference type="Pfam" id="PF25811">
    <property type="entry name" value="CAK-anch_MAT1"/>
    <property type="match status" value="1"/>
</dbReference>
<evidence type="ECO:0000256" key="8">
    <source>
        <dbReference type="ARBA" id="ARBA00077720"/>
    </source>
</evidence>
<dbReference type="InterPro" id="IPR013083">
    <property type="entry name" value="Znf_RING/FYVE/PHD"/>
</dbReference>
<name>A0A2J7Q642_9NEOP</name>
<keyword evidence="5 10" id="KW-0539">Nucleus</keyword>
<keyword evidence="14" id="KW-1185">Reference proteome</keyword>
<dbReference type="FunCoup" id="A0A2J7Q642">
    <property type="interactions" value="1294"/>
</dbReference>
<dbReference type="PANTHER" id="PTHR12683">
    <property type="entry name" value="CDK-ACTIVATING KINASE ASSEMBLY FACTOR MAT1"/>
    <property type="match status" value="1"/>
</dbReference>
<dbReference type="PIRSF" id="PIRSF003338">
    <property type="entry name" value="MAT1_metazoa"/>
    <property type="match status" value="1"/>
</dbReference>
<keyword evidence="10" id="KW-0805">Transcription regulation</keyword>
<reference evidence="13 14" key="1">
    <citation type="submission" date="2017-12" db="EMBL/GenBank/DDBJ databases">
        <title>Hemimetabolous genomes reveal molecular basis of termite eusociality.</title>
        <authorList>
            <person name="Harrison M.C."/>
            <person name="Jongepier E."/>
            <person name="Robertson H.M."/>
            <person name="Arning N."/>
            <person name="Bitard-Feildel T."/>
            <person name="Chao H."/>
            <person name="Childers C.P."/>
            <person name="Dinh H."/>
            <person name="Doddapaneni H."/>
            <person name="Dugan S."/>
            <person name="Gowin J."/>
            <person name="Greiner C."/>
            <person name="Han Y."/>
            <person name="Hu H."/>
            <person name="Hughes D.S.T."/>
            <person name="Huylmans A.-K."/>
            <person name="Kemena C."/>
            <person name="Kremer L.P.M."/>
            <person name="Lee S.L."/>
            <person name="Lopez-Ezquerra A."/>
            <person name="Mallet L."/>
            <person name="Monroy-Kuhn J.M."/>
            <person name="Moser A."/>
            <person name="Murali S.C."/>
            <person name="Muzny D.M."/>
            <person name="Otani S."/>
            <person name="Piulachs M.-D."/>
            <person name="Poelchau M."/>
            <person name="Qu J."/>
            <person name="Schaub F."/>
            <person name="Wada-Katsumata A."/>
            <person name="Worley K.C."/>
            <person name="Xie Q."/>
            <person name="Ylla G."/>
            <person name="Poulsen M."/>
            <person name="Gibbs R.A."/>
            <person name="Schal C."/>
            <person name="Richards S."/>
            <person name="Belles X."/>
            <person name="Korb J."/>
            <person name="Bornberg-Bauer E."/>
        </authorList>
    </citation>
    <scope>NUCLEOTIDE SEQUENCE [LARGE SCALE GENOMIC DNA]</scope>
    <source>
        <tissue evidence="13">Whole body</tissue>
    </source>
</reference>
<evidence type="ECO:0000256" key="3">
    <source>
        <dbReference type="ARBA" id="ARBA00022771"/>
    </source>
</evidence>
<dbReference type="GO" id="GO:0016301">
    <property type="term" value="F:kinase activity"/>
    <property type="evidence" value="ECO:0007669"/>
    <property type="project" value="UniProtKB-KW"/>
</dbReference>
<dbReference type="PANTHER" id="PTHR12683:SF13">
    <property type="entry name" value="CDK-ACTIVATING KINASE ASSEMBLY FACTOR MAT1"/>
    <property type="match status" value="1"/>
</dbReference>
<dbReference type="Proteomes" id="UP000235965">
    <property type="component" value="Unassembled WGS sequence"/>
</dbReference>
<dbReference type="Pfam" id="PF17121">
    <property type="entry name" value="zf-C3HC4_5"/>
    <property type="match status" value="1"/>
</dbReference>
<keyword evidence="4" id="KW-0862">Zinc</keyword>
<dbReference type="SUPFAM" id="SSF57850">
    <property type="entry name" value="RING/U-box"/>
    <property type="match status" value="1"/>
</dbReference>
<dbReference type="GO" id="GO:0006289">
    <property type="term" value="P:nucleotide-excision repair"/>
    <property type="evidence" value="ECO:0007669"/>
    <property type="project" value="InterPro"/>
</dbReference>
<comment type="subunit">
    <text evidence="10">Associates with CDK7 and cyclin H.</text>
</comment>
<dbReference type="InParanoid" id="A0A2J7Q642"/>
<keyword evidence="13" id="KW-0418">Kinase</keyword>
<feature type="domain" description="RING-type" evidence="12">
    <location>
        <begin position="6"/>
        <end position="50"/>
    </location>
</feature>
<dbReference type="FunFam" id="3.30.40.10:FF:000037">
    <property type="entry name" value="Cdk-activating kinase assembly factor MAT1, centre"/>
    <property type="match status" value="1"/>
</dbReference>
<dbReference type="EMBL" id="NEVH01017540">
    <property type="protein sequence ID" value="PNF24060.1"/>
    <property type="molecule type" value="Genomic_DNA"/>
</dbReference>
<dbReference type="GO" id="GO:0006357">
    <property type="term" value="P:regulation of transcription by RNA polymerase II"/>
    <property type="evidence" value="ECO:0007669"/>
    <property type="project" value="TreeGrafter"/>
</dbReference>
<keyword evidence="2" id="KW-0479">Metal-binding</keyword>
<evidence type="ECO:0000256" key="7">
    <source>
        <dbReference type="ARBA" id="ARBA00077380"/>
    </source>
</evidence>
<evidence type="ECO:0000256" key="5">
    <source>
        <dbReference type="ARBA" id="ARBA00023242"/>
    </source>
</evidence>
<comment type="function">
    <text evidence="10">Stabilizes the cyclin H-CDK7 complex to form a functional CDK-activating kinase (CAK) enzymatic complex.</text>
</comment>